<dbReference type="Gene3D" id="3.90.550.10">
    <property type="entry name" value="Spore Coat Polysaccharide Biosynthesis Protein SpsA, Chain A"/>
    <property type="match status" value="1"/>
</dbReference>
<dbReference type="PANTHER" id="PTHR43630">
    <property type="entry name" value="POLY-BETA-1,6-N-ACETYL-D-GLUCOSAMINE SYNTHASE"/>
    <property type="match status" value="1"/>
</dbReference>
<evidence type="ECO:0000313" key="6">
    <source>
        <dbReference type="Proteomes" id="UP000763557"/>
    </source>
</evidence>
<protein>
    <submittedName>
        <fullName evidence="5">Glycosyltransferase, catalytic subunit of cellulose synthase and poly-beta-1,6-N-acetylglucosamine synthase</fullName>
    </submittedName>
</protein>
<dbReference type="InterPro" id="IPR029044">
    <property type="entry name" value="Nucleotide-diphossugar_trans"/>
</dbReference>
<proteinExistence type="inferred from homology"/>
<accession>A0ABX2FGY1</accession>
<feature type="transmembrane region" description="Helical" evidence="4">
    <location>
        <begin position="312"/>
        <end position="341"/>
    </location>
</feature>
<sequence length="400" mass="45099">MTGLSIIGWVLLPPVGCIAFFQLFYLIHSFGVRTDPRPAVRTGQPTLSQRQISVVIPVFNEGRTLYRCLHSLSQSDLCSCAKVVVVLDRCTDDSELIAKSFVDTFAAAGVEMAVEHLPADTSGKVAGLLYGGSKIDTKTALLLDADIVLEPTALQELWTFHQESNADFTACLILPLQERRGTLVSHVVCNNRLYRQSVLQSVRNRFGMSNFPGGLQLVDYKKYRDLLEHGFLEDLTATYRAVSEGSQVRILPRVLAREVERQTIRGLFLQRVRWTLGTIQHIPMQVRTARSRKDWNEKISIYSYHVMWEFQYYVMVIAAMLAPWQGTVWPVFLAPYVLYVLQIVRSAVLTRNHYKNSVPGIAAHCALFPSIITTALFAAVGLLVVKRKAFFSSVLLFRRN</sequence>
<dbReference type="PANTHER" id="PTHR43630:SF1">
    <property type="entry name" value="POLY-BETA-1,6-N-ACETYL-D-GLUCOSAMINE SYNTHASE"/>
    <property type="match status" value="1"/>
</dbReference>
<reference evidence="5 6" key="1">
    <citation type="submission" date="2020-01" db="EMBL/GenBank/DDBJ databases">
        <title>Kibdelosporangium persica a novel Actinomycetes from a hot desert in Iran.</title>
        <authorList>
            <person name="Safaei N."/>
            <person name="Zaburannyi N."/>
            <person name="Mueller R."/>
            <person name="Wink J."/>
        </authorList>
    </citation>
    <scope>NUCLEOTIDE SEQUENCE [LARGE SCALE GENOMIC DNA]</scope>
    <source>
        <strain evidence="5 6">4NS15</strain>
    </source>
</reference>
<organism evidence="5 6">
    <name type="scientific">Kibdelosporangium persicum</name>
    <dbReference type="NCBI Taxonomy" id="2698649"/>
    <lineage>
        <taxon>Bacteria</taxon>
        <taxon>Bacillati</taxon>
        <taxon>Actinomycetota</taxon>
        <taxon>Actinomycetes</taxon>
        <taxon>Pseudonocardiales</taxon>
        <taxon>Pseudonocardiaceae</taxon>
        <taxon>Kibdelosporangium</taxon>
    </lineage>
</organism>
<name>A0ABX2FGY1_9PSEU</name>
<dbReference type="Pfam" id="PF13641">
    <property type="entry name" value="Glyco_tranf_2_3"/>
    <property type="match status" value="1"/>
</dbReference>
<dbReference type="Proteomes" id="UP000763557">
    <property type="component" value="Unassembled WGS sequence"/>
</dbReference>
<dbReference type="EMBL" id="JAAATY010000042">
    <property type="protein sequence ID" value="NRN70644.1"/>
    <property type="molecule type" value="Genomic_DNA"/>
</dbReference>
<feature type="transmembrane region" description="Helical" evidence="4">
    <location>
        <begin position="6"/>
        <end position="27"/>
    </location>
</feature>
<keyword evidence="3" id="KW-0808">Transferase</keyword>
<keyword evidence="4" id="KW-0812">Transmembrane</keyword>
<keyword evidence="4" id="KW-1133">Transmembrane helix</keyword>
<evidence type="ECO:0000256" key="2">
    <source>
        <dbReference type="ARBA" id="ARBA00022676"/>
    </source>
</evidence>
<keyword evidence="6" id="KW-1185">Reference proteome</keyword>
<keyword evidence="2" id="KW-0328">Glycosyltransferase</keyword>
<evidence type="ECO:0000256" key="1">
    <source>
        <dbReference type="ARBA" id="ARBA00006739"/>
    </source>
</evidence>
<comment type="caution">
    <text evidence="5">The sequence shown here is derived from an EMBL/GenBank/DDBJ whole genome shotgun (WGS) entry which is preliminary data.</text>
</comment>
<feature type="transmembrane region" description="Helical" evidence="4">
    <location>
        <begin position="361"/>
        <end position="385"/>
    </location>
</feature>
<evidence type="ECO:0000313" key="5">
    <source>
        <dbReference type="EMBL" id="NRN70644.1"/>
    </source>
</evidence>
<comment type="similarity">
    <text evidence="1">Belongs to the glycosyltransferase 2 family.</text>
</comment>
<evidence type="ECO:0000256" key="4">
    <source>
        <dbReference type="SAM" id="Phobius"/>
    </source>
</evidence>
<evidence type="ECO:0000256" key="3">
    <source>
        <dbReference type="ARBA" id="ARBA00022679"/>
    </source>
</evidence>
<keyword evidence="4" id="KW-0472">Membrane</keyword>
<gene>
    <name evidence="5" type="ORF">GC106_79150</name>
</gene>
<dbReference type="SUPFAM" id="SSF53448">
    <property type="entry name" value="Nucleotide-diphospho-sugar transferases"/>
    <property type="match status" value="1"/>
</dbReference>
<dbReference type="CDD" id="cd00761">
    <property type="entry name" value="Glyco_tranf_GTA_type"/>
    <property type="match status" value="1"/>
</dbReference>